<dbReference type="Proteomes" id="UP000054565">
    <property type="component" value="Unassembled WGS sequence"/>
</dbReference>
<evidence type="ECO:0008006" key="3">
    <source>
        <dbReference type="Google" id="ProtNLM"/>
    </source>
</evidence>
<evidence type="ECO:0000313" key="1">
    <source>
        <dbReference type="EMBL" id="KMP09908.1"/>
    </source>
</evidence>
<organism evidence="1 2">
    <name type="scientific">Coccidioides immitis RMSCC 2394</name>
    <dbReference type="NCBI Taxonomy" id="404692"/>
    <lineage>
        <taxon>Eukaryota</taxon>
        <taxon>Fungi</taxon>
        <taxon>Dikarya</taxon>
        <taxon>Ascomycota</taxon>
        <taxon>Pezizomycotina</taxon>
        <taxon>Eurotiomycetes</taxon>
        <taxon>Eurotiomycetidae</taxon>
        <taxon>Onygenales</taxon>
        <taxon>Onygenaceae</taxon>
        <taxon>Coccidioides</taxon>
    </lineage>
</organism>
<proteinExistence type="predicted"/>
<gene>
    <name evidence="1" type="ORF">CIRG_09141</name>
</gene>
<dbReference type="PANTHER" id="PTHR40434:SF1">
    <property type="entry name" value="CUPIN TYPE-1 DOMAIN-CONTAINING PROTEIN"/>
    <property type="match status" value="1"/>
</dbReference>
<accession>A0A0J6YSF3</accession>
<dbReference type="SUPFAM" id="SSF51182">
    <property type="entry name" value="RmlC-like cupins"/>
    <property type="match status" value="1"/>
</dbReference>
<reference evidence="2" key="1">
    <citation type="journal article" date="2010" name="Genome Res.">
        <title>Population genomic sequencing of Coccidioides fungi reveals recent hybridization and transposon control.</title>
        <authorList>
            <person name="Neafsey D.E."/>
            <person name="Barker B.M."/>
            <person name="Sharpton T.J."/>
            <person name="Stajich J.E."/>
            <person name="Park D.J."/>
            <person name="Whiston E."/>
            <person name="Hung C.-Y."/>
            <person name="McMahan C."/>
            <person name="White J."/>
            <person name="Sykes S."/>
            <person name="Heiman D."/>
            <person name="Young S."/>
            <person name="Zeng Q."/>
            <person name="Abouelleil A."/>
            <person name="Aftuck L."/>
            <person name="Bessette D."/>
            <person name="Brown A."/>
            <person name="FitzGerald M."/>
            <person name="Lui A."/>
            <person name="Macdonald J.P."/>
            <person name="Priest M."/>
            <person name="Orbach M.J."/>
            <person name="Galgiani J.N."/>
            <person name="Kirkland T.N."/>
            <person name="Cole G.T."/>
            <person name="Birren B.W."/>
            <person name="Henn M.R."/>
            <person name="Taylor J.W."/>
            <person name="Rounsley S.D."/>
        </authorList>
    </citation>
    <scope>NUCLEOTIDE SEQUENCE [LARGE SCALE GENOMIC DNA]</scope>
    <source>
        <strain evidence="2">RMSCC 2394</strain>
    </source>
</reference>
<dbReference type="PANTHER" id="PTHR40434">
    <property type="entry name" value="CUPIN_2 DOMAIN-CONTAINING PROTEIN"/>
    <property type="match status" value="1"/>
</dbReference>
<dbReference type="InterPro" id="IPR011051">
    <property type="entry name" value="RmlC_Cupin_sf"/>
</dbReference>
<dbReference type="EMBL" id="DS028100">
    <property type="protein sequence ID" value="KMP09908.1"/>
    <property type="molecule type" value="Genomic_DNA"/>
</dbReference>
<name>A0A0J6YSF3_COCIT</name>
<protein>
    <recommendedName>
        <fullName evidence="3">AraC-type arabinose-binding/dimerisation domain-containing protein</fullName>
    </recommendedName>
</protein>
<dbReference type="OrthoDB" id="5270965at2759"/>
<dbReference type="AlphaFoldDB" id="A0A0J6YSF3"/>
<sequence>MTSSARAQDENLVRSWGFSTVFTWRDEPEPELISHNLTHPYVYRRDTYYPPHSHNGLTTHLIRHGTLTIAFPKDGGAKKMYGPGSRIDVDAGQLHEVWIGYEGCEYVIGE</sequence>
<evidence type="ECO:0000313" key="2">
    <source>
        <dbReference type="Proteomes" id="UP000054565"/>
    </source>
</evidence>